<feature type="compositionally biased region" description="Polar residues" evidence="1">
    <location>
        <begin position="112"/>
        <end position="124"/>
    </location>
</feature>
<protein>
    <submittedName>
        <fullName evidence="2">Uncharacterized protein</fullName>
    </submittedName>
</protein>
<feature type="compositionally biased region" description="Low complexity" evidence="1">
    <location>
        <begin position="28"/>
        <end position="44"/>
    </location>
</feature>
<feature type="region of interest" description="Disordered" evidence="1">
    <location>
        <begin position="112"/>
        <end position="275"/>
    </location>
</feature>
<name>A0A0F7SRY4_PHARH</name>
<feature type="compositionally biased region" description="Low complexity" evidence="1">
    <location>
        <begin position="127"/>
        <end position="155"/>
    </location>
</feature>
<feature type="compositionally biased region" description="Polar residues" evidence="1">
    <location>
        <begin position="163"/>
        <end position="173"/>
    </location>
</feature>
<organism evidence="2">
    <name type="scientific">Phaffia rhodozyma</name>
    <name type="common">Yeast</name>
    <name type="synonym">Xanthophyllomyces dendrorhous</name>
    <dbReference type="NCBI Taxonomy" id="264483"/>
    <lineage>
        <taxon>Eukaryota</taxon>
        <taxon>Fungi</taxon>
        <taxon>Dikarya</taxon>
        <taxon>Basidiomycota</taxon>
        <taxon>Agaricomycotina</taxon>
        <taxon>Tremellomycetes</taxon>
        <taxon>Cystofilobasidiales</taxon>
        <taxon>Mrakiaceae</taxon>
        <taxon>Phaffia</taxon>
    </lineage>
</organism>
<sequence>MPFTAACVASTKRIPRKPVMIPVDFPSVFDRSSLSPSSPVSPGPLTEDLPRQTPPGLFDITGAYSSEIAWEIQDDLISSTVRFRDAEEAEEDISLEDDDEDNISVERIFGQSLQRSRRQASLATIASPRTSSSFSTPSTPALSRCDSQSSLSSLEQADDSVSIARSPSTSSIGSVHRRGQHVRSSRWTDHSSELPGAVLPTEFGADSLKDDTPHFPGEPSKTPQTVEKPKRSFGLLRFGSGRPSSSSSSSRDSSPGPRYPCRDSVKPSVDCSPSPSASILSPFPSYSSYSSYPPYPSYPSPAPASISSAHALFSASLPLIHIPTNQFSIDGASSSTLPFPSPVSPLLTKESKLKPKTQTFSYLQRRPSSPPSTLFGLKELRELRLAAEVLQSAARSRVDGLRKVASEKGRVKRKAVPIFVLGSDDNGIEASETTDATIPTLVSIPAVPKYFHLPQPQVSRLSSLPPTPDDVMPPMAIARPRRGFLGQSNKSVRTSVAFVPRSMKTGKGIYLGVDGCDEGLQSIHH</sequence>
<feature type="compositionally biased region" description="Basic residues" evidence="1">
    <location>
        <begin position="175"/>
        <end position="184"/>
    </location>
</feature>
<feature type="region of interest" description="Disordered" evidence="1">
    <location>
        <begin position="28"/>
        <end position="58"/>
    </location>
</feature>
<evidence type="ECO:0000256" key="1">
    <source>
        <dbReference type="SAM" id="MobiDB-lite"/>
    </source>
</evidence>
<evidence type="ECO:0000313" key="2">
    <source>
        <dbReference type="EMBL" id="CED84211.1"/>
    </source>
</evidence>
<feature type="compositionally biased region" description="Low complexity" evidence="1">
    <location>
        <begin position="239"/>
        <end position="256"/>
    </location>
</feature>
<reference evidence="2" key="1">
    <citation type="submission" date="2014-08" db="EMBL/GenBank/DDBJ databases">
        <authorList>
            <person name="Sharma Rahul"/>
            <person name="Thines Marco"/>
        </authorList>
    </citation>
    <scope>NUCLEOTIDE SEQUENCE</scope>
</reference>
<proteinExistence type="predicted"/>
<dbReference type="AlphaFoldDB" id="A0A0F7SRY4"/>
<accession>A0A0F7SRY4</accession>
<dbReference type="EMBL" id="LN483157">
    <property type="protein sequence ID" value="CED84211.1"/>
    <property type="molecule type" value="Genomic_DNA"/>
</dbReference>